<dbReference type="PANTHER" id="PTHR33048:SF47">
    <property type="entry name" value="INTEGRAL MEMBRANE PROTEIN-RELATED"/>
    <property type="match status" value="1"/>
</dbReference>
<dbReference type="InterPro" id="IPR052337">
    <property type="entry name" value="SAT4-like"/>
</dbReference>
<evidence type="ECO:0000259" key="7">
    <source>
        <dbReference type="Pfam" id="PF20684"/>
    </source>
</evidence>
<reference evidence="9" key="2">
    <citation type="submission" date="2015-01" db="EMBL/GenBank/DDBJ databases">
        <title>Evolutionary Origins and Diversification of the Mycorrhizal Mutualists.</title>
        <authorList>
            <consortium name="DOE Joint Genome Institute"/>
            <consortium name="Mycorrhizal Genomics Consortium"/>
            <person name="Kohler A."/>
            <person name="Kuo A."/>
            <person name="Nagy L.G."/>
            <person name="Floudas D."/>
            <person name="Copeland A."/>
            <person name="Barry K.W."/>
            <person name="Cichocki N."/>
            <person name="Veneault-Fourrey C."/>
            <person name="LaButti K."/>
            <person name="Lindquist E.A."/>
            <person name="Lipzen A."/>
            <person name="Lundell T."/>
            <person name="Morin E."/>
            <person name="Murat C."/>
            <person name="Riley R."/>
            <person name="Ohm R."/>
            <person name="Sun H."/>
            <person name="Tunlid A."/>
            <person name="Henrissat B."/>
            <person name="Grigoriev I.V."/>
            <person name="Hibbett D.S."/>
            <person name="Martin F."/>
        </authorList>
    </citation>
    <scope>NUCLEOTIDE SEQUENCE [LARGE SCALE GENOMIC DNA]</scope>
    <source>
        <strain evidence="9">Zn</strain>
    </source>
</reference>
<dbReference type="EMBL" id="KN832878">
    <property type="protein sequence ID" value="KIM99860.1"/>
    <property type="molecule type" value="Genomic_DNA"/>
</dbReference>
<feature type="transmembrane region" description="Helical" evidence="6">
    <location>
        <begin position="177"/>
        <end position="197"/>
    </location>
</feature>
<accession>A0A0C3GUV2</accession>
<keyword evidence="2 6" id="KW-0812">Transmembrane</keyword>
<dbReference type="InParanoid" id="A0A0C3GUV2"/>
<dbReference type="OrthoDB" id="5273647at2759"/>
<comment type="similarity">
    <text evidence="5">Belongs to the SAT4 family.</text>
</comment>
<keyword evidence="3 6" id="KW-1133">Transmembrane helix</keyword>
<evidence type="ECO:0000256" key="2">
    <source>
        <dbReference type="ARBA" id="ARBA00022692"/>
    </source>
</evidence>
<evidence type="ECO:0000256" key="6">
    <source>
        <dbReference type="SAM" id="Phobius"/>
    </source>
</evidence>
<evidence type="ECO:0000256" key="1">
    <source>
        <dbReference type="ARBA" id="ARBA00004141"/>
    </source>
</evidence>
<gene>
    <name evidence="8" type="ORF">OIDMADRAFT_181196</name>
</gene>
<feature type="domain" description="Rhodopsin" evidence="7">
    <location>
        <begin position="34"/>
        <end position="271"/>
    </location>
</feature>
<evidence type="ECO:0000313" key="9">
    <source>
        <dbReference type="Proteomes" id="UP000054321"/>
    </source>
</evidence>
<organism evidence="8 9">
    <name type="scientific">Oidiodendron maius (strain Zn)</name>
    <dbReference type="NCBI Taxonomy" id="913774"/>
    <lineage>
        <taxon>Eukaryota</taxon>
        <taxon>Fungi</taxon>
        <taxon>Dikarya</taxon>
        <taxon>Ascomycota</taxon>
        <taxon>Pezizomycotina</taxon>
        <taxon>Leotiomycetes</taxon>
        <taxon>Leotiomycetes incertae sedis</taxon>
        <taxon>Myxotrichaceae</taxon>
        <taxon>Oidiodendron</taxon>
    </lineage>
</organism>
<dbReference type="STRING" id="913774.A0A0C3GUV2"/>
<dbReference type="AlphaFoldDB" id="A0A0C3GUV2"/>
<feature type="transmembrane region" description="Helical" evidence="6">
    <location>
        <begin position="245"/>
        <end position="265"/>
    </location>
</feature>
<feature type="transmembrane region" description="Helical" evidence="6">
    <location>
        <begin position="16"/>
        <end position="38"/>
    </location>
</feature>
<proteinExistence type="inferred from homology"/>
<evidence type="ECO:0000256" key="4">
    <source>
        <dbReference type="ARBA" id="ARBA00023136"/>
    </source>
</evidence>
<dbReference type="PANTHER" id="PTHR33048">
    <property type="entry name" value="PTH11-LIKE INTEGRAL MEMBRANE PROTEIN (AFU_ORTHOLOGUE AFUA_5G11245)"/>
    <property type="match status" value="1"/>
</dbReference>
<feature type="transmembrane region" description="Helical" evidence="6">
    <location>
        <begin position="209"/>
        <end position="233"/>
    </location>
</feature>
<sequence length="376" mass="42073">MVITIDSLDPEGKRRMVIATTVVGLVCSISTYILRIWARLSSSGMFIEDWVMGVALFLSFGFAICNFYGLTVGLGEHEGTVSKSDLEKLNISIWIIQRFQAPSIFCVKTSIILLYGRLFVTRKFRMVAWGIWIYTALWTVGSFLASTLECIPVSFFWNKNQKGHCVKNSLTTIGFSNGFLSFVGDLFILCMPLPMIWHLQLNRKNKIALTAVFLCGLFVVGTSIIRLVALFTINTSDISFTQVQAGIWTYLEVSIGITCGNLPLLRPLFRRFLDIATSNNRSGDASSKINSQYHRSRLVAGSQLRSDGFARISGKMGTDAESTAASGSELELQERRHIDEGITVHTDIEMRIEEMGQAIRMHDRKYEGVVKVKSDD</sequence>
<dbReference type="Pfam" id="PF20684">
    <property type="entry name" value="Fung_rhodopsin"/>
    <property type="match status" value="1"/>
</dbReference>
<keyword evidence="9" id="KW-1185">Reference proteome</keyword>
<feature type="transmembrane region" description="Helical" evidence="6">
    <location>
        <begin position="50"/>
        <end position="71"/>
    </location>
</feature>
<reference evidence="8 9" key="1">
    <citation type="submission" date="2014-04" db="EMBL/GenBank/DDBJ databases">
        <authorList>
            <consortium name="DOE Joint Genome Institute"/>
            <person name="Kuo A."/>
            <person name="Martino E."/>
            <person name="Perotto S."/>
            <person name="Kohler A."/>
            <person name="Nagy L.G."/>
            <person name="Floudas D."/>
            <person name="Copeland A."/>
            <person name="Barry K.W."/>
            <person name="Cichocki N."/>
            <person name="Veneault-Fourrey C."/>
            <person name="LaButti K."/>
            <person name="Lindquist E.A."/>
            <person name="Lipzen A."/>
            <person name="Lundell T."/>
            <person name="Morin E."/>
            <person name="Murat C."/>
            <person name="Sun H."/>
            <person name="Tunlid A."/>
            <person name="Henrissat B."/>
            <person name="Grigoriev I.V."/>
            <person name="Hibbett D.S."/>
            <person name="Martin F."/>
            <person name="Nordberg H.P."/>
            <person name="Cantor M.N."/>
            <person name="Hua S.X."/>
        </authorList>
    </citation>
    <scope>NUCLEOTIDE SEQUENCE [LARGE SCALE GENOMIC DNA]</scope>
    <source>
        <strain evidence="8 9">Zn</strain>
    </source>
</reference>
<feature type="transmembrane region" description="Helical" evidence="6">
    <location>
        <begin position="91"/>
        <end position="115"/>
    </location>
</feature>
<protein>
    <recommendedName>
        <fullName evidence="7">Rhodopsin domain-containing protein</fullName>
    </recommendedName>
</protein>
<dbReference type="Proteomes" id="UP000054321">
    <property type="component" value="Unassembled WGS sequence"/>
</dbReference>
<evidence type="ECO:0000256" key="5">
    <source>
        <dbReference type="ARBA" id="ARBA00038359"/>
    </source>
</evidence>
<dbReference type="HOGENOM" id="CLU_028200_0_1_1"/>
<keyword evidence="4 6" id="KW-0472">Membrane</keyword>
<dbReference type="InterPro" id="IPR049326">
    <property type="entry name" value="Rhodopsin_dom_fungi"/>
</dbReference>
<comment type="subcellular location">
    <subcellularLocation>
        <location evidence="1">Membrane</location>
        <topology evidence="1">Multi-pass membrane protein</topology>
    </subcellularLocation>
</comment>
<evidence type="ECO:0000256" key="3">
    <source>
        <dbReference type="ARBA" id="ARBA00022989"/>
    </source>
</evidence>
<name>A0A0C3GUV2_OIDMZ</name>
<evidence type="ECO:0000313" key="8">
    <source>
        <dbReference type="EMBL" id="KIM99860.1"/>
    </source>
</evidence>
<dbReference type="GO" id="GO:0016020">
    <property type="term" value="C:membrane"/>
    <property type="evidence" value="ECO:0007669"/>
    <property type="project" value="UniProtKB-SubCell"/>
</dbReference>
<feature type="transmembrane region" description="Helical" evidence="6">
    <location>
        <begin position="127"/>
        <end position="157"/>
    </location>
</feature>